<dbReference type="InterPro" id="IPR008978">
    <property type="entry name" value="HSP20-like_chaperone"/>
</dbReference>
<dbReference type="AlphaFoldDB" id="A0A6A3AKT8"/>
<keyword evidence="1" id="KW-0812">Transmembrane</keyword>
<feature type="transmembrane region" description="Helical" evidence="1">
    <location>
        <begin position="149"/>
        <end position="170"/>
    </location>
</feature>
<evidence type="ECO:0000313" key="2">
    <source>
        <dbReference type="EMBL" id="KAE8704736.1"/>
    </source>
</evidence>
<organism evidence="2 3">
    <name type="scientific">Hibiscus syriacus</name>
    <name type="common">Rose of Sharon</name>
    <dbReference type="NCBI Taxonomy" id="106335"/>
    <lineage>
        <taxon>Eukaryota</taxon>
        <taxon>Viridiplantae</taxon>
        <taxon>Streptophyta</taxon>
        <taxon>Embryophyta</taxon>
        <taxon>Tracheophyta</taxon>
        <taxon>Spermatophyta</taxon>
        <taxon>Magnoliopsida</taxon>
        <taxon>eudicotyledons</taxon>
        <taxon>Gunneridae</taxon>
        <taxon>Pentapetalae</taxon>
        <taxon>rosids</taxon>
        <taxon>malvids</taxon>
        <taxon>Malvales</taxon>
        <taxon>Malvaceae</taxon>
        <taxon>Malvoideae</taxon>
        <taxon>Hibiscus</taxon>
    </lineage>
</organism>
<dbReference type="Proteomes" id="UP000436088">
    <property type="component" value="Unassembled WGS sequence"/>
</dbReference>
<protein>
    <recommendedName>
        <fullName evidence="4">SHSP domain-containing protein</fullName>
    </recommendedName>
</protein>
<sequence length="175" mass="19756">MSRSYIDFQPDCQYKEGEAQDIIEFQLKGDFRKDQLKVHFGNNGVLTISGERPLEGSKWIRFCKEFATPKDCKPTEIRARFSTSLYITIPKEITPLQVATTVVQGKGKLEQERSIRQSGDVAGESVTGISKMARHEWSISRLKIDGKTAMKIGASLIVAAMPFIVLFHVFKFKIP</sequence>
<evidence type="ECO:0000256" key="1">
    <source>
        <dbReference type="SAM" id="Phobius"/>
    </source>
</evidence>
<dbReference type="Gene3D" id="2.60.40.790">
    <property type="match status" value="1"/>
</dbReference>
<dbReference type="EMBL" id="VEPZ02000989">
    <property type="protein sequence ID" value="KAE8704736.1"/>
    <property type="molecule type" value="Genomic_DNA"/>
</dbReference>
<dbReference type="SUPFAM" id="SSF49764">
    <property type="entry name" value="HSP20-like chaperones"/>
    <property type="match status" value="1"/>
</dbReference>
<accession>A0A6A3AKT8</accession>
<evidence type="ECO:0008006" key="4">
    <source>
        <dbReference type="Google" id="ProtNLM"/>
    </source>
</evidence>
<keyword evidence="1" id="KW-0472">Membrane</keyword>
<proteinExistence type="predicted"/>
<keyword evidence="3" id="KW-1185">Reference proteome</keyword>
<comment type="caution">
    <text evidence="2">The sequence shown here is derived from an EMBL/GenBank/DDBJ whole genome shotgun (WGS) entry which is preliminary data.</text>
</comment>
<keyword evidence="1" id="KW-1133">Transmembrane helix</keyword>
<dbReference type="CDD" id="cd06464">
    <property type="entry name" value="ACD_sHsps-like"/>
    <property type="match status" value="1"/>
</dbReference>
<evidence type="ECO:0000313" key="3">
    <source>
        <dbReference type="Proteomes" id="UP000436088"/>
    </source>
</evidence>
<gene>
    <name evidence="2" type="ORF">F3Y22_tig00110445pilonHSYRG00088</name>
</gene>
<name>A0A6A3AKT8_HIBSY</name>
<reference evidence="2" key="1">
    <citation type="submission" date="2019-09" db="EMBL/GenBank/DDBJ databases">
        <title>Draft genome information of white flower Hibiscus syriacus.</title>
        <authorList>
            <person name="Kim Y.-M."/>
        </authorList>
    </citation>
    <scope>NUCLEOTIDE SEQUENCE [LARGE SCALE GENOMIC DNA]</scope>
    <source>
        <strain evidence="2">YM2019G1</strain>
    </source>
</reference>